<dbReference type="SUPFAM" id="SSF81593">
    <property type="entry name" value="Nucleotidyltransferase substrate binding subunit/domain"/>
    <property type="match status" value="1"/>
</dbReference>
<feature type="region of interest" description="Disordered" evidence="1">
    <location>
        <begin position="1"/>
        <end position="111"/>
    </location>
</feature>
<dbReference type="PANTHER" id="PTHR46919">
    <property type="entry name" value="ZINC FINGER, C3HC4 TYPE (RING FINGER) FAMILY PROTEIN"/>
    <property type="match status" value="1"/>
</dbReference>
<dbReference type="Pfam" id="PF25794">
    <property type="entry name" value="SACS"/>
    <property type="match status" value="3"/>
</dbReference>
<sequence>MSDPKHSEPFKSSASKGKVKVKMKKHQKNSGSSDTPPKRPKLETDDGSQAGSSTAEVETEAQPSYRSENAEKTNKRNLEKGNIGSVNKVPRLDDDSENSDNDYEGLDEPPIRQKLQNILRQYPDGPQIIRELVQNAEDADASEFKVMLYTEDNVGESGYNLKYHKMFMGPALCAFNDSVFKEQDWKGIKSIYTSVKETDALKIGRFGLGFKSVFHLTDTPLILSGDKLLIINPTEESHRVCHNVTLTQLTSKYEKTLWPVLKQVFKMDGEGTFGFDRSSVKNKYYKGTLFWFPLRRAPSLLLDKLYSPQRMKELMDSFRKEADTILLFLQNIDSIMIMENQSQVMYEVTVTNYDTTQQEFSKCRKHIKDQLKKLEAKFPEDSISVTYNAQLVTHNVKEEQKKSTTYRIVNYHQGKKGMSSLWDLSKDGENVPLVGVAYPMQLDKTFVAHVFCFLPLPLTSTSLTNLPVHVNGFFNLDPSRDHVMQATEGQVGEKDKNIQWNEILIQEVIPKAYVKLIEDLLTKGTKAEIIYGCLPDIEKVQSDLWKRLLPSVLRMALQMNIFQTEKAQETWVNIENAVFNVFVEEERMADQEIKNTVIGLIKDYNENLVMLPEHLKTLIMSWPKYNIIPSVCPKLINSDYIAGLMNNDSLYREMSRKNKIQLLDYFLTYAELKSYKELELIPTNDESYFLSLTSDDPIYLCSEEEAFLFPNLERQLLSDLSDEMKRRLLELRCGNTKNWSPEHFVPLLRQSTDVEKSSKLDLEAKEKWIKKVWTFLSETENKHLIEQIESCPVLLAEEDLKAGPSLHVLKENHILTKTSHLQQSLTEEVKEVLKCCGVKLLEEPFFLPDFVMAKYVAQPTVKDVCMVLEKTFQENPSNIIKFNNLPASVRKEFAIFIVEYKSHNYKMAENLKKWLRKLELFPLSNAHVSSNLYAVENVADIAPHLKKEFPVRYNVLLLDKDFKGISLARELGCQEFPEQKLITETLQRVRDNKYESNEVTSFMNYFMDKLDDDTPAEQIEIASKVPFIENGVGELKAPTDLFDPSRGKLKDLFSKQNSYFPKAHSNLTLVGRLQKLKIKSDECVTFQDLINTVQFIEDRNKNLNDLELKKKVQAIFNYYKDLSQSAKAIFVEEVKGKRWIPVMKEKPESYPDLLEWKGKDARICKPLEACLQKYHLLVGSVCYVSSYVDQDELNQYLEELLNRPNTLIVLEQLSHLVKKYKNSNKSMDYDGMLKEIYEFLAEQKLTKEDLAILQQEDVVPTKSSFTNSSKVYLDFLPHVPQTLLEPYRYQINEKWVQGSKMRNLFVNIGCKETLTSEDLISVQENIKDFHILQTRSDIEEIKRDLKYVTDILDILKDMKEKISKEEQSRILFPVQTKTKQLVLMPVLQCTYTDEKHSELFEDMDTEEAVKLHFVHENIRVDIAECFDVPSLTRREMENGGIEDLEYEQWGQQESLTTRIKNILKDYSDGPLFKEMLQNADDAGATCMKILYDERKNEDARTGLIDKGMEECQGPALWFYNDAKFEEKDFKNIIKLGGGTKETEHTKIGKFGLGFCSVYSVTDVPSIVSGKYIVFFDPRTIHLGKAIKEKSKPGLRIPISKIVKKFRKQFKPYDRIFQCDFTQEDEYEGTLFRLPLRTANQASADPNGISTKQYNREEVISVVKKFMDSAGNLLLFTQNVKKIEFHFLNQTDEPDQSKILYSVEKSQCENIFDQMKAAAFKGEEELSLTFQFDVEIQLNPNLPKILDSKFTNLTGSSSSWIVSWAALQMPKDLQGPLLVASTAMPLDFSLGTSEQQDMPYGFFNTGHVFCFLPLPQESQMKVHLNGSFAVEQSRKSIVTPTLAVNEGTMAQRNYILISNVLSKAYLSMLENVELFSSAEYHTFWPISREGNVFNPLVSKFYADICQKEIKVFFSNGNSEQKFSLKECLFLDSSLQNDNELGNTAYQVLALFNPFPENVMYIPFEIQDEFMKPICKPHFLKQICSEESFFLNVFLKTLEKDFWESDERKVIRRFFLKRIFGSGNEKVLLNMRDIECIPTKPNGRLRKPTELVNEHSHLLHDMFSVLDERFPEDELLDVKKILIDLGMNDASIPDEMLIKRVGTIKKQSNFELAKQRCNAIMRYLSQKTDRIPQATFDKLKDIPFLPVMTKPNGWPSSLFLTDEGKFAAPSTLYRTDCKFLIGSVKEILDDFGFSYSNDDLFCKLAIKRLEDVNKNFVLEQLKKIANLGKEIMITNDEADIIKKICKNVYCFLDKHCGTKELEMFQRSPCILISVVDAMTFKLVEPYFLSFNPQDHVPPYIHKIDGNWSSYQNFLKCVGVHDKINQKIIIDILNGIEMVESRKVDNLPSVVELYNLIKDSGYRMLDRRLLPDLHGIMRKPEKMCFDDGNDKIFTADHWLFTHSDIKIPICKLFEVASKSAKFIRKFSSGVSFGQKEKLDVRLKQILEDYPCDISILNELVQNADDAQATEIHFVYDKRSHSEKELFDDSMKCIQGPALVVYNNSCFSKEDIDGISKLGEGSKSSDPHQTGQFGIGFNAVYHITDVPSFLTKGTKTPNGGSFIMFDPHCKYVPNATSEDPGLRVDDLKLIEENYSGVYNTYLQKELPADSGTWFRFPLRTKEMAKASKISKHGEIEDSHMLEILKSFKKEMSKSLLFLRNLKCIKLSEIDESGDILTLGEVVAFVQEKDSKRIEEFHLKCKEAHHLMREGNLDLGANPGFSCDYCIELRGKAGEKQWHEDWAISNVFGTMEETVVKDVLKKGYKKKRINLLPRAGIAACLRQTTNEDDLISGESENPDENMNETMRAFCFLPLPHPTGLPVHINGHFALDSNRTNIWTEDQASVKGSWNELILNEVLPFAYISAIQFLQQLLFSDQFLHSDCVRQYNNFFPVMKHIKDDIWKKTVGMFYVKVLASEINLFPMLFDKETFESMRSTDYISANGALMDRENSAAVFVPLISKQHHFPAYFDKLNDESENEEEIPVAFVQEGDSRLKTVQDHANKSDCNYESSLKISLSRQNTEQLSQILKVLGLKLLSSSSDILESIQESLIYKTQDSLTMQNSSPKAVEIEDILDFLKSWNSEHVDKCRIDELPINIRDTVLKNVSKVKLLLSFCFENRENENDLEEIPLCVLDSGLLTCFSKSFPKIASEFCHLLKYSKDKFVCKSLVPVLQNKAYPGVIRLTIKHFAELLQNNKFSLYSSNEPVEWKGGISSQWLNDFWEFLSTTKESVEDCKMYLSNWCLVPTEDRKGQMYLYPFQLAYAVMNNNMNWKDGKILGVLSKLGFPKLKIVRKHSIAAYLCASESTPENILSMFCYQKNLYKGSINTSEANQVLLYLLAKLHKEVKDRDSDILNKFRNTCLFETLDGHVTDITMKRVFTLMDEDSFPISGVNTLCEELGIIILKRKDLLEDFEILNMSQEDFYADIFLKSGNLIDNSTVKEHVEHIVDKQLYLGSRQEKIKELISEIAWIKNAVTGDLQKASEFYSPHLEVCKLLCSEEDLLPKELHSEKWRTFLESLGMKTVVPFKILLKFGRKVESLCIADYINDDIAHKSQVLVKYIFNKIETNYIEKQSFLREFRKIKCILPFKVPMEILKIIPDLNRRSLICFEDSVLSGMWNISWSRCNLVQETTVKVRDTVDLDILGVKSQPDVVDVISHIHMLCCCLQNSSYSEKGQLMKRMYKNLETYLENSTKSAKEEVKRGLSETPFIYHNSVDRFLRPFEVALCLEAGKSIDGYLYKGPEKYGNFNELFRLIGVCDQPVFYHYLRTFNSLHEKISSKIMTPEELDISLKAFTGLLESLNCENCDFSQLPHLYLPSENDKLVLSTDIVLCDRLSIKRRIAGKHSMMFLKGCTYLEVDNLKKLPQHFKPKLLSTLFTEQVEKGPDCENDPLLFRISKVFHSDAFFNGVWICVQQKVAHFQKQSIKQKIRLAFLNVRIQTVEMLRTILFEGNVPIESTAENKSIYYKRSKDKIMIYIKAKPNISFEKCFKEWKGKLCQVVCLCAEGLLSKSQFSFIQELLLSESDDEIMEICKKHEIELDADNWLPSPGTSIPVGLHDTLDNTFCEFSKGEIAAYERIDPLADIESDDDIRVFESEFIYVRIIEKEESTSEMFPTYIVFDGENDVKVCSVRLFKFVRKIKKQSKELELFSAERIQFSETSLDAIKADIERRLKAAWKLSKSDRRAVIKRLLLQWHPDKNPTNVDQATKVTQFILDVIGKLERGEIGVESSSAGYSASSSYHYGASNYWTFFQGNVNRCNNKRRKRHFDYTNRASGGSYTRNQRLPNPQPAVGLQWIKQAKYDIIAANQQLMSCSNPRDRSGAQTSSRNEDAVTSWNWICYKAHQSCEKALKAALYSMDANVASDYQTSHDLSSLSSAHSSLSGTSLSDLATRFSTEITGQHTAMRYPTGGRLPGDSFTREQAEKAVHIAQQVLDECENCVS</sequence>
<dbReference type="InterPro" id="IPR058210">
    <property type="entry name" value="SACS/Nov_dom"/>
</dbReference>
<dbReference type="Gene3D" id="3.30.565.10">
    <property type="entry name" value="Histidine kinase-like ATPase, C-terminal domain"/>
    <property type="match status" value="2"/>
</dbReference>
<organism evidence="3 4">
    <name type="scientific">Magallana gigas</name>
    <name type="common">Pacific oyster</name>
    <name type="synonym">Crassostrea gigas</name>
    <dbReference type="NCBI Taxonomy" id="29159"/>
    <lineage>
        <taxon>Eukaryota</taxon>
        <taxon>Metazoa</taxon>
        <taxon>Spiralia</taxon>
        <taxon>Lophotrochozoa</taxon>
        <taxon>Mollusca</taxon>
        <taxon>Bivalvia</taxon>
        <taxon>Autobranchia</taxon>
        <taxon>Pteriomorphia</taxon>
        <taxon>Ostreida</taxon>
        <taxon>Ostreoidea</taxon>
        <taxon>Ostreidae</taxon>
        <taxon>Magallana</taxon>
    </lineage>
</organism>
<dbReference type="Gene3D" id="1.20.120.330">
    <property type="entry name" value="Nucleotidyltransferases domain 2"/>
    <property type="match status" value="1"/>
</dbReference>
<dbReference type="SUPFAM" id="SSF55874">
    <property type="entry name" value="ATPase domain of HSP90 chaperone/DNA topoisomerase II/histidine kinase"/>
    <property type="match status" value="3"/>
</dbReference>
<dbReference type="Pfam" id="PF05168">
    <property type="entry name" value="HEPN"/>
    <property type="match status" value="1"/>
</dbReference>
<feature type="domain" description="HEPN" evidence="2">
    <location>
        <begin position="4310"/>
        <end position="4426"/>
    </location>
</feature>
<feature type="compositionally biased region" description="Acidic residues" evidence="1">
    <location>
        <begin position="94"/>
        <end position="107"/>
    </location>
</feature>
<evidence type="ECO:0000256" key="1">
    <source>
        <dbReference type="SAM" id="MobiDB-lite"/>
    </source>
</evidence>
<dbReference type="InterPro" id="IPR036890">
    <property type="entry name" value="HATPase_C_sf"/>
</dbReference>
<dbReference type="OMA" id="DPGMKSC"/>
<reference evidence="3" key="1">
    <citation type="submission" date="2022-08" db="UniProtKB">
        <authorList>
            <consortium name="EnsemblMetazoa"/>
        </authorList>
    </citation>
    <scope>IDENTIFICATION</scope>
    <source>
        <strain evidence="3">05x7-T-G4-1.051#20</strain>
    </source>
</reference>
<dbReference type="OrthoDB" id="6140196at2759"/>
<feature type="compositionally biased region" description="Basic and acidic residues" evidence="1">
    <location>
        <begin position="68"/>
        <end position="79"/>
    </location>
</feature>
<feature type="compositionally biased region" description="Basic residues" evidence="1">
    <location>
        <begin position="17"/>
        <end position="28"/>
    </location>
</feature>
<proteinExistence type="predicted"/>
<dbReference type="InterPro" id="IPR007842">
    <property type="entry name" value="HEPN_dom"/>
</dbReference>
<accession>A0A8W8MIP0</accession>
<dbReference type="InterPro" id="IPR036869">
    <property type="entry name" value="J_dom_sf"/>
</dbReference>
<evidence type="ECO:0000313" key="4">
    <source>
        <dbReference type="Proteomes" id="UP000005408"/>
    </source>
</evidence>
<feature type="compositionally biased region" description="Polar residues" evidence="1">
    <location>
        <begin position="47"/>
        <end position="67"/>
    </location>
</feature>
<protein>
    <recommendedName>
        <fullName evidence="2">HEPN domain-containing protein</fullName>
    </recommendedName>
</protein>
<keyword evidence="4" id="KW-1185">Reference proteome</keyword>
<name>A0A8W8MIP0_MAGGI</name>
<evidence type="ECO:0000259" key="2">
    <source>
        <dbReference type="PROSITE" id="PS50910"/>
    </source>
</evidence>
<dbReference type="EnsemblMetazoa" id="G325.7">
    <property type="protein sequence ID" value="G325.7:cds"/>
    <property type="gene ID" value="G325"/>
</dbReference>
<dbReference type="PANTHER" id="PTHR46919:SF2">
    <property type="entry name" value="SACSIN"/>
    <property type="match status" value="1"/>
</dbReference>
<dbReference type="NCBIfam" id="NF047352">
    <property type="entry name" value="P_loop_sacsin"/>
    <property type="match status" value="3"/>
</dbReference>
<dbReference type="PROSITE" id="PS50910">
    <property type="entry name" value="HEPN"/>
    <property type="match status" value="1"/>
</dbReference>
<dbReference type="Proteomes" id="UP000005408">
    <property type="component" value="Unassembled WGS sequence"/>
</dbReference>
<dbReference type="Gene3D" id="1.10.287.110">
    <property type="entry name" value="DnaJ domain"/>
    <property type="match status" value="1"/>
</dbReference>
<evidence type="ECO:0000313" key="3">
    <source>
        <dbReference type="EnsemblMetazoa" id="G325.7:cds"/>
    </source>
</evidence>